<sequence length="682" mass="75265">MCRVEERIYIGADGHRSKFEEAFPCDKSRGGRLCSKVKRRTTEYYPKKGTMSSRDDTPSPINPPTPTGTGTYITQQRRPSGTGVRPSTRDGQKAIKPEIIIEFGSKKGKGTKYPSVSVSTGTYKRSSLGGSSVGSGDIAVESPGSDASHTIRTGFPEAPLPPPTAYGRSDAYIATPTAAHAHHHRNTSSTSSFTGSSRTPSLYITSDPDYDSPTSHRTARYPPTIVHNPSGVVPSSPSRSQTGATVGSYRTTVISPQDFSQETRTPDGLFPLDYAEFADRSASSHASSGAPEITRRGKDLDERRKKKEGDRKRQEELDRQVAEEMAKAENVKQVRFELGRAEARTRERAEKAYAEKEKERAEAREEARRRSQKEREKKERDEQVARDRKKENSKPPTNDFTKRPAGARRNSMTQAQVEEQRRLLAAEGLAMDREREVADAREREERLALSRQQQETPGYWDPRGGDRSLSNTTSAIGRRNSTSRRNSVSSVAPPTGLTRSNSNRRPNIVQPNPPANHSQVTQNYTARPPSARQNGPPISFPANFNQDYNRPPSARRPSYSQENPFAAPPTRGSGSSLDNPFAPAPSVLSPSSSAVTDPWDARAMQEALPSTRQTNDGRYTMHKRGEAVLNRSATHERVQQATRAMGRAAGFQDDYETSSEDDHAPSYAPRSGLSGKGLKKKY</sequence>
<evidence type="ECO:0000313" key="2">
    <source>
        <dbReference type="EMBL" id="KAJ4362920.1"/>
    </source>
</evidence>
<organism evidence="2 3">
    <name type="scientific">Neocucurbitaria cava</name>
    <dbReference type="NCBI Taxonomy" id="798079"/>
    <lineage>
        <taxon>Eukaryota</taxon>
        <taxon>Fungi</taxon>
        <taxon>Dikarya</taxon>
        <taxon>Ascomycota</taxon>
        <taxon>Pezizomycotina</taxon>
        <taxon>Dothideomycetes</taxon>
        <taxon>Pleosporomycetidae</taxon>
        <taxon>Pleosporales</taxon>
        <taxon>Pleosporineae</taxon>
        <taxon>Cucurbitariaceae</taxon>
        <taxon>Neocucurbitaria</taxon>
    </lineage>
</organism>
<dbReference type="EMBL" id="JAPEUY010000020">
    <property type="protein sequence ID" value="KAJ4362920.1"/>
    <property type="molecule type" value="Genomic_DNA"/>
</dbReference>
<feature type="compositionally biased region" description="Basic and acidic residues" evidence="1">
    <location>
        <begin position="418"/>
        <end position="448"/>
    </location>
</feature>
<keyword evidence="3" id="KW-1185">Reference proteome</keyword>
<feature type="compositionally biased region" description="Low complexity" evidence="1">
    <location>
        <begin position="126"/>
        <end position="136"/>
    </location>
</feature>
<proteinExistence type="predicted"/>
<dbReference type="Proteomes" id="UP001140560">
    <property type="component" value="Unassembled WGS sequence"/>
</dbReference>
<gene>
    <name evidence="2" type="ORF">N0V83_010037</name>
</gene>
<protein>
    <submittedName>
        <fullName evidence="2">Uncharacterized protein</fullName>
    </submittedName>
</protein>
<feature type="compositionally biased region" description="Basic and acidic residues" evidence="1">
    <location>
        <begin position="293"/>
        <end position="393"/>
    </location>
</feature>
<feature type="compositionally biased region" description="Low complexity" evidence="1">
    <location>
        <begin position="478"/>
        <end position="491"/>
    </location>
</feature>
<feature type="compositionally biased region" description="Basic and acidic residues" evidence="1">
    <location>
        <begin position="87"/>
        <end position="96"/>
    </location>
</feature>
<comment type="caution">
    <text evidence="2">The sequence shown here is derived from an EMBL/GenBank/DDBJ whole genome shotgun (WGS) entry which is preliminary data.</text>
</comment>
<accession>A0A9W9CGT0</accession>
<feature type="compositionally biased region" description="Polar residues" evidence="1">
    <location>
        <begin position="114"/>
        <end position="125"/>
    </location>
</feature>
<dbReference type="OrthoDB" id="3937441at2759"/>
<feature type="compositionally biased region" description="Polar residues" evidence="1">
    <location>
        <begin position="515"/>
        <end position="525"/>
    </location>
</feature>
<feature type="compositionally biased region" description="Low complexity" evidence="1">
    <location>
        <begin position="226"/>
        <end position="240"/>
    </location>
</feature>
<evidence type="ECO:0000313" key="3">
    <source>
        <dbReference type="Proteomes" id="UP001140560"/>
    </source>
</evidence>
<reference evidence="2" key="1">
    <citation type="submission" date="2022-10" db="EMBL/GenBank/DDBJ databases">
        <title>Tapping the CABI collections for fungal endophytes: first genome assemblies for Collariella, Neodidymelliopsis, Ascochyta clinopodiicola, Didymella pomorum, Didymosphaeria variabile, Neocosmospora piperis and Neocucurbitaria cava.</title>
        <authorList>
            <person name="Hill R."/>
        </authorList>
    </citation>
    <scope>NUCLEOTIDE SEQUENCE</scope>
    <source>
        <strain evidence="2">IMI 356814</strain>
    </source>
</reference>
<name>A0A9W9CGT0_9PLEO</name>
<feature type="compositionally biased region" description="Polar residues" evidence="1">
    <location>
        <begin position="241"/>
        <end position="263"/>
    </location>
</feature>
<feature type="compositionally biased region" description="Low complexity" evidence="1">
    <location>
        <begin position="584"/>
        <end position="595"/>
    </location>
</feature>
<feature type="region of interest" description="Disordered" evidence="1">
    <location>
        <begin position="640"/>
        <end position="682"/>
    </location>
</feature>
<dbReference type="AlphaFoldDB" id="A0A9W9CGT0"/>
<evidence type="ECO:0000256" key="1">
    <source>
        <dbReference type="SAM" id="MobiDB-lite"/>
    </source>
</evidence>
<feature type="compositionally biased region" description="Low complexity" evidence="1">
    <location>
        <begin position="187"/>
        <end position="201"/>
    </location>
</feature>
<feature type="region of interest" description="Disordered" evidence="1">
    <location>
        <begin position="44"/>
        <end position="598"/>
    </location>
</feature>